<feature type="transmembrane region" description="Helical" evidence="9">
    <location>
        <begin position="62"/>
        <end position="83"/>
    </location>
</feature>
<dbReference type="PANTHER" id="PTHR30614:SF37">
    <property type="entry name" value="AMINO-ACID ABC TRANSPORTER PERMEASE PROTEIN YHDX-RELATED"/>
    <property type="match status" value="1"/>
</dbReference>
<organism evidence="11 12">
    <name type="scientific">Pedococcus aerophilus</name>
    <dbReference type="NCBI Taxonomy" id="436356"/>
    <lineage>
        <taxon>Bacteria</taxon>
        <taxon>Bacillati</taxon>
        <taxon>Actinomycetota</taxon>
        <taxon>Actinomycetes</taxon>
        <taxon>Micrococcales</taxon>
        <taxon>Intrasporangiaceae</taxon>
        <taxon>Pedococcus</taxon>
    </lineage>
</organism>
<dbReference type="CDD" id="cd06261">
    <property type="entry name" value="TM_PBP2"/>
    <property type="match status" value="1"/>
</dbReference>
<evidence type="ECO:0000256" key="1">
    <source>
        <dbReference type="ARBA" id="ARBA00004651"/>
    </source>
</evidence>
<dbReference type="NCBIfam" id="TIGR01726">
    <property type="entry name" value="HEQRo_perm_3TM"/>
    <property type="match status" value="1"/>
</dbReference>
<comment type="subcellular location">
    <subcellularLocation>
        <location evidence="1 9">Cell membrane</location>
        <topology evidence="1 9">Multi-pass membrane protein</topology>
    </subcellularLocation>
</comment>
<keyword evidence="7 9" id="KW-1133">Transmembrane helix</keyword>
<comment type="caution">
    <text evidence="11">The sequence shown here is derived from an EMBL/GenBank/DDBJ whole genome shotgun (WGS) entry which is preliminary data.</text>
</comment>
<dbReference type="EMBL" id="BAAARN010000004">
    <property type="protein sequence ID" value="GAA2738873.1"/>
    <property type="molecule type" value="Genomic_DNA"/>
</dbReference>
<evidence type="ECO:0000313" key="12">
    <source>
        <dbReference type="Proteomes" id="UP001501326"/>
    </source>
</evidence>
<dbReference type="RefSeq" id="WP_344195286.1">
    <property type="nucleotide sequence ID" value="NZ_BAAARN010000004.1"/>
</dbReference>
<gene>
    <name evidence="11" type="ORF">GCM10009867_32280</name>
</gene>
<comment type="similarity">
    <text evidence="2">Belongs to the binding-protein-dependent transport system permease family. HisMQ subfamily.</text>
</comment>
<dbReference type="Gene3D" id="1.10.3720.10">
    <property type="entry name" value="MetI-like"/>
    <property type="match status" value="1"/>
</dbReference>
<evidence type="ECO:0000256" key="7">
    <source>
        <dbReference type="ARBA" id="ARBA00022989"/>
    </source>
</evidence>
<evidence type="ECO:0000256" key="5">
    <source>
        <dbReference type="ARBA" id="ARBA00022692"/>
    </source>
</evidence>
<keyword evidence="8 9" id="KW-0472">Membrane</keyword>
<protein>
    <submittedName>
        <fullName evidence="11">Amino acid ABC transporter permease</fullName>
    </submittedName>
</protein>
<dbReference type="InterPro" id="IPR000515">
    <property type="entry name" value="MetI-like"/>
</dbReference>
<dbReference type="PANTHER" id="PTHR30614">
    <property type="entry name" value="MEMBRANE COMPONENT OF AMINO ACID ABC TRANSPORTER"/>
    <property type="match status" value="1"/>
</dbReference>
<evidence type="ECO:0000256" key="8">
    <source>
        <dbReference type="ARBA" id="ARBA00023136"/>
    </source>
</evidence>
<evidence type="ECO:0000256" key="6">
    <source>
        <dbReference type="ARBA" id="ARBA00022970"/>
    </source>
</evidence>
<keyword evidence="5 9" id="KW-0812">Transmembrane</keyword>
<accession>A0ABN3UV35</accession>
<feature type="transmembrane region" description="Helical" evidence="9">
    <location>
        <begin position="148"/>
        <end position="168"/>
    </location>
</feature>
<keyword evidence="6" id="KW-0029">Amino-acid transport</keyword>
<proteinExistence type="inferred from homology"/>
<keyword evidence="4" id="KW-1003">Cell membrane</keyword>
<evidence type="ECO:0000256" key="2">
    <source>
        <dbReference type="ARBA" id="ARBA00010072"/>
    </source>
</evidence>
<name>A0ABN3UV35_9MICO</name>
<evidence type="ECO:0000259" key="10">
    <source>
        <dbReference type="PROSITE" id="PS50928"/>
    </source>
</evidence>
<dbReference type="Proteomes" id="UP001501326">
    <property type="component" value="Unassembled WGS sequence"/>
</dbReference>
<evidence type="ECO:0000256" key="9">
    <source>
        <dbReference type="RuleBase" id="RU363032"/>
    </source>
</evidence>
<feature type="domain" description="ABC transmembrane type-1" evidence="10">
    <location>
        <begin position="14"/>
        <end position="209"/>
    </location>
</feature>
<keyword evidence="3 9" id="KW-0813">Transport</keyword>
<dbReference type="InterPro" id="IPR010065">
    <property type="entry name" value="AA_ABC_transptr_permease_3TM"/>
</dbReference>
<evidence type="ECO:0000313" key="11">
    <source>
        <dbReference type="EMBL" id="GAA2738873.1"/>
    </source>
</evidence>
<dbReference type="PROSITE" id="PS50928">
    <property type="entry name" value="ABC_TM1"/>
    <property type="match status" value="1"/>
</dbReference>
<feature type="transmembrane region" description="Helical" evidence="9">
    <location>
        <begin position="20"/>
        <end position="41"/>
    </location>
</feature>
<dbReference type="SUPFAM" id="SSF161098">
    <property type="entry name" value="MetI-like"/>
    <property type="match status" value="1"/>
</dbReference>
<sequence length="220" mass="23218">MGDILSNYDVLGAFWLTIRLAFFSAIGALVLGTIVAVMRVSPVAVLRLLGTSYVNIFRNTPLTLLMVLSVLGLTFIMGISLSEDFSQNAIRWAIVVLAVYHAAFVCEALRSGVNTVPAGQAEAARAVGLTFGQSMTNVILPQAFRGSIAPLGSVLIALIKNTTVAAVIGTADAAGLMQEIVENETGSIGVFAIFALGFVILTLPLGLLFTSMSRRLAVKR</sequence>
<keyword evidence="12" id="KW-1185">Reference proteome</keyword>
<dbReference type="InterPro" id="IPR043429">
    <property type="entry name" value="ArtM/GltK/GlnP/TcyL/YhdX-like"/>
</dbReference>
<feature type="transmembrane region" description="Helical" evidence="9">
    <location>
        <begin position="188"/>
        <end position="210"/>
    </location>
</feature>
<evidence type="ECO:0000256" key="4">
    <source>
        <dbReference type="ARBA" id="ARBA00022475"/>
    </source>
</evidence>
<feature type="transmembrane region" description="Helical" evidence="9">
    <location>
        <begin position="89"/>
        <end position="109"/>
    </location>
</feature>
<dbReference type="Pfam" id="PF00528">
    <property type="entry name" value="BPD_transp_1"/>
    <property type="match status" value="1"/>
</dbReference>
<reference evidence="11 12" key="1">
    <citation type="journal article" date="2019" name="Int. J. Syst. Evol. Microbiol.">
        <title>The Global Catalogue of Microorganisms (GCM) 10K type strain sequencing project: providing services to taxonomists for standard genome sequencing and annotation.</title>
        <authorList>
            <consortium name="The Broad Institute Genomics Platform"/>
            <consortium name="The Broad Institute Genome Sequencing Center for Infectious Disease"/>
            <person name="Wu L."/>
            <person name="Ma J."/>
        </authorList>
    </citation>
    <scope>NUCLEOTIDE SEQUENCE [LARGE SCALE GENOMIC DNA]</scope>
    <source>
        <strain evidence="11 12">JCM 16378</strain>
    </source>
</reference>
<dbReference type="InterPro" id="IPR035906">
    <property type="entry name" value="MetI-like_sf"/>
</dbReference>
<evidence type="ECO:0000256" key="3">
    <source>
        <dbReference type="ARBA" id="ARBA00022448"/>
    </source>
</evidence>